<keyword evidence="7" id="KW-1133">Transmembrane helix</keyword>
<keyword evidence="4 12" id="KW-0349">Heme</keyword>
<gene>
    <name evidence="14" type="ORF">OLC1_LOCUS13317</name>
</gene>
<evidence type="ECO:0000256" key="6">
    <source>
        <dbReference type="ARBA" id="ARBA00022723"/>
    </source>
</evidence>
<dbReference type="Pfam" id="PF00067">
    <property type="entry name" value="p450"/>
    <property type="match status" value="1"/>
</dbReference>
<evidence type="ECO:0000256" key="9">
    <source>
        <dbReference type="ARBA" id="ARBA00023004"/>
    </source>
</evidence>
<dbReference type="Proteomes" id="UP001161247">
    <property type="component" value="Chromosome 4"/>
</dbReference>
<keyword evidence="8 13" id="KW-0560">Oxidoreductase</keyword>
<evidence type="ECO:0000256" key="2">
    <source>
        <dbReference type="ARBA" id="ARBA00004167"/>
    </source>
</evidence>
<name>A0AAV1D951_OLDCO</name>
<evidence type="ECO:0000313" key="15">
    <source>
        <dbReference type="Proteomes" id="UP001161247"/>
    </source>
</evidence>
<evidence type="ECO:0000313" key="14">
    <source>
        <dbReference type="EMBL" id="CAI9104380.1"/>
    </source>
</evidence>
<dbReference type="GO" id="GO:0020037">
    <property type="term" value="F:heme binding"/>
    <property type="evidence" value="ECO:0007669"/>
    <property type="project" value="InterPro"/>
</dbReference>
<dbReference type="InterPro" id="IPR001128">
    <property type="entry name" value="Cyt_P450"/>
</dbReference>
<dbReference type="GO" id="GO:0005506">
    <property type="term" value="F:iron ion binding"/>
    <property type="evidence" value="ECO:0007669"/>
    <property type="project" value="InterPro"/>
</dbReference>
<dbReference type="GO" id="GO:0004497">
    <property type="term" value="F:monooxygenase activity"/>
    <property type="evidence" value="ECO:0007669"/>
    <property type="project" value="UniProtKB-KW"/>
</dbReference>
<dbReference type="PANTHER" id="PTHR47944:SF17">
    <property type="entry name" value="3,9-DIHYDROXYPTEROCARPAN 6A-MONOOXYGENASE"/>
    <property type="match status" value="1"/>
</dbReference>
<dbReference type="FunFam" id="1.10.630.10:FF:000126">
    <property type="entry name" value="Predicted protein"/>
    <property type="match status" value="1"/>
</dbReference>
<dbReference type="GO" id="GO:0016705">
    <property type="term" value="F:oxidoreductase activity, acting on paired donors, with incorporation or reduction of molecular oxygen"/>
    <property type="evidence" value="ECO:0007669"/>
    <property type="project" value="InterPro"/>
</dbReference>
<dbReference type="InterPro" id="IPR002401">
    <property type="entry name" value="Cyt_P450_E_grp-I"/>
</dbReference>
<sequence length="421" mass="48097">MVDHYITYGAQDFTFAPYGPYWKFMKKVCMSELLHSKTLDLLRPIRRDEVSGFLDFLSRKAEAQEAVNLSSELVRLTFNVISRMAIKKRCSSEIESDDNDDRVAGEIKRSIQDMLDIKGMFNVSDFVWFLKHLDFQGLRQKSRDVRERFDNVIEKVIKEHQEARILMKPKVGGMKDLLDILLEIYDDESSQVKLSRENIKAFLLNIFAAGVGPSAVTIEWALAELINHPDIMKRAMKEIDSVVGNARLVDESDVVNLPYLQAIAKETLRLHPPATIIKRESSEACEIGGYHIPAKTRLFINVWAIGRDPDHWEDPLQFCPERFLRDESGNGIESQTDVRGQHFHYLPFGSGRRGCPGSTLGLQVMQTCLAAMIQRFEWKIVGEEKGELDMKEGVGNTLHREQPLICFPVIRHNPFSKSTLA</sequence>
<keyword evidence="5" id="KW-0812">Transmembrane</keyword>
<dbReference type="Gene3D" id="1.10.630.10">
    <property type="entry name" value="Cytochrome P450"/>
    <property type="match status" value="1"/>
</dbReference>
<dbReference type="SUPFAM" id="SSF48264">
    <property type="entry name" value="Cytochrome P450"/>
    <property type="match status" value="1"/>
</dbReference>
<dbReference type="EMBL" id="OX459121">
    <property type="protein sequence ID" value="CAI9104380.1"/>
    <property type="molecule type" value="Genomic_DNA"/>
</dbReference>
<dbReference type="PROSITE" id="PS00086">
    <property type="entry name" value="CYTOCHROME_P450"/>
    <property type="match status" value="1"/>
</dbReference>
<evidence type="ECO:0000256" key="12">
    <source>
        <dbReference type="PIRSR" id="PIRSR602401-1"/>
    </source>
</evidence>
<keyword evidence="15" id="KW-1185">Reference proteome</keyword>
<proteinExistence type="inferred from homology"/>
<reference evidence="14" key="1">
    <citation type="submission" date="2023-03" db="EMBL/GenBank/DDBJ databases">
        <authorList>
            <person name="Julca I."/>
        </authorList>
    </citation>
    <scope>NUCLEOTIDE SEQUENCE</scope>
</reference>
<dbReference type="AlphaFoldDB" id="A0AAV1D951"/>
<accession>A0AAV1D951</accession>
<comment type="subcellular location">
    <subcellularLocation>
        <location evidence="2">Membrane</location>
        <topology evidence="2">Single-pass membrane protein</topology>
    </subcellularLocation>
</comment>
<evidence type="ECO:0000256" key="11">
    <source>
        <dbReference type="ARBA" id="ARBA00023136"/>
    </source>
</evidence>
<dbReference type="InterPro" id="IPR017972">
    <property type="entry name" value="Cyt_P450_CS"/>
</dbReference>
<organism evidence="14 15">
    <name type="scientific">Oldenlandia corymbosa var. corymbosa</name>
    <dbReference type="NCBI Taxonomy" id="529605"/>
    <lineage>
        <taxon>Eukaryota</taxon>
        <taxon>Viridiplantae</taxon>
        <taxon>Streptophyta</taxon>
        <taxon>Embryophyta</taxon>
        <taxon>Tracheophyta</taxon>
        <taxon>Spermatophyta</taxon>
        <taxon>Magnoliopsida</taxon>
        <taxon>eudicotyledons</taxon>
        <taxon>Gunneridae</taxon>
        <taxon>Pentapetalae</taxon>
        <taxon>asterids</taxon>
        <taxon>lamiids</taxon>
        <taxon>Gentianales</taxon>
        <taxon>Rubiaceae</taxon>
        <taxon>Rubioideae</taxon>
        <taxon>Spermacoceae</taxon>
        <taxon>Hedyotis-Oldenlandia complex</taxon>
        <taxon>Oldenlandia</taxon>
    </lineage>
</organism>
<dbReference type="PANTHER" id="PTHR47944">
    <property type="entry name" value="CYTOCHROME P450 98A9"/>
    <property type="match status" value="1"/>
</dbReference>
<comment type="similarity">
    <text evidence="3 13">Belongs to the cytochrome P450 family.</text>
</comment>
<dbReference type="GO" id="GO:0016020">
    <property type="term" value="C:membrane"/>
    <property type="evidence" value="ECO:0007669"/>
    <property type="project" value="UniProtKB-SubCell"/>
</dbReference>
<evidence type="ECO:0000256" key="5">
    <source>
        <dbReference type="ARBA" id="ARBA00022692"/>
    </source>
</evidence>
<dbReference type="PRINTS" id="PR00385">
    <property type="entry name" value="P450"/>
</dbReference>
<keyword evidence="6 12" id="KW-0479">Metal-binding</keyword>
<feature type="binding site" description="axial binding residue" evidence="12">
    <location>
        <position position="355"/>
    </location>
    <ligand>
        <name>heme</name>
        <dbReference type="ChEBI" id="CHEBI:30413"/>
    </ligand>
    <ligandPart>
        <name>Fe</name>
        <dbReference type="ChEBI" id="CHEBI:18248"/>
    </ligandPart>
</feature>
<keyword evidence="10 13" id="KW-0503">Monooxygenase</keyword>
<evidence type="ECO:0000256" key="10">
    <source>
        <dbReference type="ARBA" id="ARBA00023033"/>
    </source>
</evidence>
<evidence type="ECO:0000256" key="1">
    <source>
        <dbReference type="ARBA" id="ARBA00001971"/>
    </source>
</evidence>
<comment type="cofactor">
    <cofactor evidence="1 12">
        <name>heme</name>
        <dbReference type="ChEBI" id="CHEBI:30413"/>
    </cofactor>
</comment>
<keyword evidence="9 12" id="KW-0408">Iron</keyword>
<protein>
    <submittedName>
        <fullName evidence="14">OLC1v1003038C1</fullName>
    </submittedName>
</protein>
<evidence type="ECO:0000256" key="7">
    <source>
        <dbReference type="ARBA" id="ARBA00022989"/>
    </source>
</evidence>
<evidence type="ECO:0000256" key="8">
    <source>
        <dbReference type="ARBA" id="ARBA00023002"/>
    </source>
</evidence>
<evidence type="ECO:0000256" key="13">
    <source>
        <dbReference type="RuleBase" id="RU000461"/>
    </source>
</evidence>
<dbReference type="InterPro" id="IPR036396">
    <property type="entry name" value="Cyt_P450_sf"/>
</dbReference>
<evidence type="ECO:0000256" key="3">
    <source>
        <dbReference type="ARBA" id="ARBA00010617"/>
    </source>
</evidence>
<dbReference type="PRINTS" id="PR00463">
    <property type="entry name" value="EP450I"/>
</dbReference>
<keyword evidence="11" id="KW-0472">Membrane</keyword>
<evidence type="ECO:0000256" key="4">
    <source>
        <dbReference type="ARBA" id="ARBA00022617"/>
    </source>
</evidence>